<dbReference type="Proteomes" id="UP000541136">
    <property type="component" value="Unassembled WGS sequence"/>
</dbReference>
<accession>A0A7W9TN29</accession>
<dbReference type="InterPro" id="IPR036390">
    <property type="entry name" value="WH_DNA-bd_sf"/>
</dbReference>
<dbReference type="RefSeq" id="WP_043684322.1">
    <property type="nucleotide sequence ID" value="NZ_JACHIB010000003.1"/>
</dbReference>
<dbReference type="GO" id="GO:0003677">
    <property type="term" value="F:DNA binding"/>
    <property type="evidence" value="ECO:0007669"/>
    <property type="project" value="UniProtKB-KW"/>
</dbReference>
<dbReference type="PROSITE" id="PS51197">
    <property type="entry name" value="HTH_RRF2_2"/>
    <property type="match status" value="1"/>
</dbReference>
<gene>
    <name evidence="2" type="ORF">HNR28_000672</name>
</gene>
<proteinExistence type="predicted"/>
<protein>
    <submittedName>
        <fullName evidence="2">Rrf2 family nitric oxide-sensitive transcriptional repressor</fullName>
    </submittedName>
</protein>
<evidence type="ECO:0000313" key="2">
    <source>
        <dbReference type="EMBL" id="MBB6082647.1"/>
    </source>
</evidence>
<dbReference type="InterPro" id="IPR036388">
    <property type="entry name" value="WH-like_DNA-bd_sf"/>
</dbReference>
<keyword evidence="1" id="KW-0238">DNA-binding</keyword>
<dbReference type="Gene3D" id="1.10.10.10">
    <property type="entry name" value="Winged helix-like DNA-binding domain superfamily/Winged helix DNA-binding domain"/>
    <property type="match status" value="1"/>
</dbReference>
<organism evidence="2 3">
    <name type="scientific">Castellaniella defragrans</name>
    <name type="common">Alcaligenes defragrans</name>
    <dbReference type="NCBI Taxonomy" id="75697"/>
    <lineage>
        <taxon>Bacteria</taxon>
        <taxon>Pseudomonadati</taxon>
        <taxon>Pseudomonadota</taxon>
        <taxon>Betaproteobacteria</taxon>
        <taxon>Burkholderiales</taxon>
        <taxon>Alcaligenaceae</taxon>
        <taxon>Castellaniella</taxon>
    </lineage>
</organism>
<dbReference type="AlphaFoldDB" id="A0A7W9TN29"/>
<sequence>MRLTNMSDYAVRLLIYLGSHRERLCTIAEIAQVYGISEPHLMKITHRLAQRGWIRTVRGKNGGMELAHEPGEIRLGALIRDMENDLALVECMGPDNHCILSGCCGLKPIVAGAMKAFMDHLDAHTLADVIPAVPPAALRIAPRRVAAGGFPTTA</sequence>
<dbReference type="GO" id="GO:0003700">
    <property type="term" value="F:DNA-binding transcription factor activity"/>
    <property type="evidence" value="ECO:0007669"/>
    <property type="project" value="TreeGrafter"/>
</dbReference>
<dbReference type="NCBIfam" id="TIGR00738">
    <property type="entry name" value="rrf2_super"/>
    <property type="match status" value="1"/>
</dbReference>
<reference evidence="2 3" key="1">
    <citation type="submission" date="2020-08" db="EMBL/GenBank/DDBJ databases">
        <title>Genomic Encyclopedia of Type Strains, Phase IV (KMG-IV): sequencing the most valuable type-strain genomes for metagenomic binning, comparative biology and taxonomic classification.</title>
        <authorList>
            <person name="Goeker M."/>
        </authorList>
    </citation>
    <scope>NUCLEOTIDE SEQUENCE [LARGE SCALE GENOMIC DNA]</scope>
    <source>
        <strain evidence="2 3">DSM 12141</strain>
    </source>
</reference>
<evidence type="ECO:0000256" key="1">
    <source>
        <dbReference type="ARBA" id="ARBA00023125"/>
    </source>
</evidence>
<comment type="caution">
    <text evidence="2">The sequence shown here is derived from an EMBL/GenBank/DDBJ whole genome shotgun (WGS) entry which is preliminary data.</text>
</comment>
<dbReference type="Pfam" id="PF02082">
    <property type="entry name" value="Rrf2"/>
    <property type="match status" value="1"/>
</dbReference>
<dbReference type="InterPro" id="IPR000944">
    <property type="entry name" value="Tscrpt_reg_Rrf2"/>
</dbReference>
<dbReference type="PANTHER" id="PTHR33221">
    <property type="entry name" value="WINGED HELIX-TURN-HELIX TRANSCRIPTIONAL REGULATOR, RRF2 FAMILY"/>
    <property type="match status" value="1"/>
</dbReference>
<dbReference type="SUPFAM" id="SSF46785">
    <property type="entry name" value="Winged helix' DNA-binding domain"/>
    <property type="match status" value="1"/>
</dbReference>
<dbReference type="GO" id="GO:0005829">
    <property type="term" value="C:cytosol"/>
    <property type="evidence" value="ECO:0007669"/>
    <property type="project" value="TreeGrafter"/>
</dbReference>
<dbReference type="PANTHER" id="PTHR33221:SF4">
    <property type="entry name" value="HTH-TYPE TRANSCRIPTIONAL REPRESSOR NSRR"/>
    <property type="match status" value="1"/>
</dbReference>
<dbReference type="EMBL" id="JACHIB010000003">
    <property type="protein sequence ID" value="MBB6082647.1"/>
    <property type="molecule type" value="Genomic_DNA"/>
</dbReference>
<name>A0A7W9TN29_CASDE</name>
<evidence type="ECO:0000313" key="3">
    <source>
        <dbReference type="Proteomes" id="UP000541136"/>
    </source>
</evidence>